<feature type="region of interest" description="Disordered" evidence="1">
    <location>
        <begin position="123"/>
        <end position="143"/>
    </location>
</feature>
<comment type="caution">
    <text evidence="2">The sequence shown here is derived from an EMBL/GenBank/DDBJ whole genome shotgun (WGS) entry which is preliminary data.</text>
</comment>
<protein>
    <submittedName>
        <fullName evidence="2">Uncharacterized protein</fullName>
    </submittedName>
</protein>
<sequence>MKVYQQMRKMYAEVEALTSRGCIAPTAIPVSTTSAIATSSSSGLETEENGSIYCVNHSTENHADFESELDMDANVHHINTPTSLAGHHTPDELAMVEMHFRLSSLRQVLSDLRGLLHDLVEFPASPDSTPSTQPCDRHEDKPRSSEKLVRRILELYKYFCCPRFFNDCSCFCSIILPLPIH</sequence>
<dbReference type="AlphaFoldDB" id="A0A3S5FFD2"/>
<dbReference type="OrthoDB" id="9451547at2759"/>
<reference evidence="2" key="1">
    <citation type="submission" date="2018-11" db="EMBL/GenBank/DDBJ databases">
        <authorList>
            <consortium name="Pathogen Informatics"/>
        </authorList>
    </citation>
    <scope>NUCLEOTIDE SEQUENCE</scope>
</reference>
<dbReference type="EMBL" id="CAAALY010118090">
    <property type="protein sequence ID" value="VEL31055.1"/>
    <property type="molecule type" value="Genomic_DNA"/>
</dbReference>
<keyword evidence="3" id="KW-1185">Reference proteome</keyword>
<evidence type="ECO:0000313" key="2">
    <source>
        <dbReference type="EMBL" id="VEL31055.1"/>
    </source>
</evidence>
<proteinExistence type="predicted"/>
<evidence type="ECO:0000256" key="1">
    <source>
        <dbReference type="SAM" id="MobiDB-lite"/>
    </source>
</evidence>
<organism evidence="2 3">
    <name type="scientific">Protopolystoma xenopodis</name>
    <dbReference type="NCBI Taxonomy" id="117903"/>
    <lineage>
        <taxon>Eukaryota</taxon>
        <taxon>Metazoa</taxon>
        <taxon>Spiralia</taxon>
        <taxon>Lophotrochozoa</taxon>
        <taxon>Platyhelminthes</taxon>
        <taxon>Monogenea</taxon>
        <taxon>Polyopisthocotylea</taxon>
        <taxon>Polystomatidea</taxon>
        <taxon>Polystomatidae</taxon>
        <taxon>Protopolystoma</taxon>
    </lineage>
</organism>
<gene>
    <name evidence="2" type="ORF">PXEA_LOCUS24495</name>
</gene>
<dbReference type="Proteomes" id="UP000784294">
    <property type="component" value="Unassembled WGS sequence"/>
</dbReference>
<accession>A0A3S5FFD2</accession>
<name>A0A3S5FFD2_9PLAT</name>
<evidence type="ECO:0000313" key="3">
    <source>
        <dbReference type="Proteomes" id="UP000784294"/>
    </source>
</evidence>